<proteinExistence type="predicted"/>
<dbReference type="Proteomes" id="UP000887575">
    <property type="component" value="Unassembled WGS sequence"/>
</dbReference>
<evidence type="ECO:0000313" key="2">
    <source>
        <dbReference type="Proteomes" id="UP000887575"/>
    </source>
</evidence>
<evidence type="ECO:0000313" key="3">
    <source>
        <dbReference type="WBParaSite" id="MBELARI_LOCUS9752"/>
    </source>
</evidence>
<feature type="domain" description="DUF8206" evidence="1">
    <location>
        <begin position="127"/>
        <end position="199"/>
    </location>
</feature>
<dbReference type="InterPro" id="IPR058519">
    <property type="entry name" value="DUF8206"/>
</dbReference>
<dbReference type="PANTHER" id="PTHR32046:SF11">
    <property type="entry name" value="IMMUNE-ASSOCIATED NUCLEOTIDE-BINDING PROTEIN 10-LIKE"/>
    <property type="match status" value="1"/>
</dbReference>
<dbReference type="Pfam" id="PF26633">
    <property type="entry name" value="DUF8206"/>
    <property type="match status" value="1"/>
</dbReference>
<reference evidence="3" key="1">
    <citation type="submission" date="2024-02" db="UniProtKB">
        <authorList>
            <consortium name="WormBaseParasite"/>
        </authorList>
    </citation>
    <scope>IDENTIFICATION</scope>
</reference>
<organism evidence="2 3">
    <name type="scientific">Mesorhabditis belari</name>
    <dbReference type="NCBI Taxonomy" id="2138241"/>
    <lineage>
        <taxon>Eukaryota</taxon>
        <taxon>Metazoa</taxon>
        <taxon>Ecdysozoa</taxon>
        <taxon>Nematoda</taxon>
        <taxon>Chromadorea</taxon>
        <taxon>Rhabditida</taxon>
        <taxon>Rhabditina</taxon>
        <taxon>Rhabditomorpha</taxon>
        <taxon>Rhabditoidea</taxon>
        <taxon>Rhabditidae</taxon>
        <taxon>Mesorhabditinae</taxon>
        <taxon>Mesorhabditis</taxon>
    </lineage>
</organism>
<dbReference type="WBParaSite" id="MBELARI_LOCUS9752">
    <property type="protein sequence ID" value="MBELARI_LOCUS9752"/>
    <property type="gene ID" value="MBELARI_LOCUS9752"/>
</dbReference>
<dbReference type="PANTHER" id="PTHR32046">
    <property type="entry name" value="G DOMAIN-CONTAINING PROTEIN"/>
    <property type="match status" value="1"/>
</dbReference>
<evidence type="ECO:0000259" key="1">
    <source>
        <dbReference type="Pfam" id="PF26633"/>
    </source>
</evidence>
<accession>A0AAF3FST1</accession>
<dbReference type="AlphaFoldDB" id="A0AAF3FST1"/>
<sequence>MEKENIFCVDNEGFRFICARFSGPTFSGLDFNKFTLSWKHSSNEVRRLLAHAASASPYDTSSTKSLNQTRTWTNQLLVSLYPMSTMILENCAQLEVEKARLTDNAYSIDELRNLDAPKVTSLEIVALKKAQVVCKSRKCVRYEVVGGKVEVIHKVCHKECNSKPNAGLERCLIFRQTNPGPGICELCLCPMKKHKRVDFEQKIVTRVTQSQQISMMPFTEMRKRLMHKRERLASEYSKELNYILFALATFSLFLDENQISKQTNPVKHQLQKLLDAEERHLSRVKNGDPKKVTQLRHLFQMYCENWEKLVDQNGKKVTIEELAIVRNKLFSMAHTGAKIAEIFEINVDTDHQESEAAVTRCEPRFYE</sequence>
<keyword evidence="2" id="KW-1185">Reference proteome</keyword>
<protein>
    <recommendedName>
        <fullName evidence="1">DUF8206 domain-containing protein</fullName>
    </recommendedName>
</protein>
<name>A0AAF3FST1_9BILA</name>